<accession>A0A1V5SI86</accession>
<keyword evidence="1" id="KW-0813">Transport</keyword>
<dbReference type="EMBL" id="MWBQ01000220">
    <property type="protein sequence ID" value="OQA54259.1"/>
    <property type="molecule type" value="Genomic_DNA"/>
</dbReference>
<organism evidence="7">
    <name type="scientific">Candidatus Atribacter allofermentans</name>
    <dbReference type="NCBI Taxonomy" id="1852833"/>
    <lineage>
        <taxon>Bacteria</taxon>
        <taxon>Pseudomonadati</taxon>
        <taxon>Atribacterota</taxon>
        <taxon>Atribacteria</taxon>
        <taxon>Atribacterales</taxon>
        <taxon>Atribacteraceae</taxon>
        <taxon>Atribacter</taxon>
    </lineage>
</organism>
<evidence type="ECO:0000256" key="3">
    <source>
        <dbReference type="ARBA" id="ARBA00022840"/>
    </source>
</evidence>
<dbReference type="FunFam" id="3.40.50.300:FF:000134">
    <property type="entry name" value="Iron-enterobactin ABC transporter ATP-binding protein"/>
    <property type="match status" value="1"/>
</dbReference>
<dbReference type="GO" id="GO:0016887">
    <property type="term" value="F:ATP hydrolysis activity"/>
    <property type="evidence" value="ECO:0007669"/>
    <property type="project" value="InterPro"/>
</dbReference>
<keyword evidence="4" id="KW-1278">Translocase</keyword>
<dbReference type="Pfam" id="PF00005">
    <property type="entry name" value="ABC_tran"/>
    <property type="match status" value="1"/>
</dbReference>
<dbReference type="PANTHER" id="PTHR42794">
    <property type="entry name" value="HEMIN IMPORT ATP-BINDING PROTEIN HMUV"/>
    <property type="match status" value="1"/>
</dbReference>
<dbReference type="SUPFAM" id="SSF52540">
    <property type="entry name" value="P-loop containing nucleoside triphosphate hydrolases"/>
    <property type="match status" value="1"/>
</dbReference>
<evidence type="ECO:0000259" key="6">
    <source>
        <dbReference type="PROSITE" id="PS50893"/>
    </source>
</evidence>
<feature type="domain" description="ABC transporter" evidence="6">
    <location>
        <begin position="6"/>
        <end position="241"/>
    </location>
</feature>
<dbReference type="GO" id="GO:0005524">
    <property type="term" value="F:ATP binding"/>
    <property type="evidence" value="ECO:0007669"/>
    <property type="project" value="UniProtKB-KW"/>
</dbReference>
<dbReference type="InterPro" id="IPR027417">
    <property type="entry name" value="P-loop_NTPase"/>
</dbReference>
<comment type="function">
    <text evidence="5">Part of the ABC transporter complex HmuTUV involved in hemin import. Responsible for energy coupling to the transport system.</text>
</comment>
<dbReference type="PROSITE" id="PS50893">
    <property type="entry name" value="ABC_TRANSPORTER_2"/>
    <property type="match status" value="1"/>
</dbReference>
<keyword evidence="3 7" id="KW-0067">ATP-binding</keyword>
<dbReference type="PANTHER" id="PTHR42794:SF1">
    <property type="entry name" value="HEMIN IMPORT ATP-BINDING PROTEIN HMUV"/>
    <property type="match status" value="1"/>
</dbReference>
<reference evidence="7" key="1">
    <citation type="submission" date="2017-02" db="EMBL/GenBank/DDBJ databases">
        <title>Delving into the versatile metabolic prowess of the omnipresent phylum Bacteroidetes.</title>
        <authorList>
            <person name="Nobu M.K."/>
            <person name="Mei R."/>
            <person name="Narihiro T."/>
            <person name="Kuroda K."/>
            <person name="Liu W.-T."/>
        </authorList>
    </citation>
    <scope>NUCLEOTIDE SEQUENCE</scope>
    <source>
        <strain evidence="7">ADurb.Bin276</strain>
    </source>
</reference>
<name>A0A1V5SI86_9BACT</name>
<dbReference type="CDD" id="cd03214">
    <property type="entry name" value="ABC_Iron-Siderophores_B12_Hemin"/>
    <property type="match status" value="1"/>
</dbReference>
<dbReference type="InterPro" id="IPR017871">
    <property type="entry name" value="ABC_transporter-like_CS"/>
</dbReference>
<evidence type="ECO:0000256" key="5">
    <source>
        <dbReference type="ARBA" id="ARBA00037066"/>
    </source>
</evidence>
<dbReference type="AlphaFoldDB" id="A0A1V5SI86"/>
<comment type="caution">
    <text evidence="7">The sequence shown here is derived from an EMBL/GenBank/DDBJ whole genome shotgun (WGS) entry which is preliminary data.</text>
</comment>
<dbReference type="Gene3D" id="3.40.50.300">
    <property type="entry name" value="P-loop containing nucleotide triphosphate hydrolases"/>
    <property type="match status" value="1"/>
</dbReference>
<dbReference type="InterPro" id="IPR003593">
    <property type="entry name" value="AAA+_ATPase"/>
</dbReference>
<protein>
    <submittedName>
        <fullName evidence="7">Putative siderophore transport system ATP-binding protein YusV</fullName>
    </submittedName>
</protein>
<dbReference type="InterPro" id="IPR003439">
    <property type="entry name" value="ABC_transporter-like_ATP-bd"/>
</dbReference>
<dbReference type="PROSITE" id="PS00211">
    <property type="entry name" value="ABC_TRANSPORTER_1"/>
    <property type="match status" value="1"/>
</dbReference>
<dbReference type="Proteomes" id="UP000485569">
    <property type="component" value="Unassembled WGS sequence"/>
</dbReference>
<evidence type="ECO:0000256" key="1">
    <source>
        <dbReference type="ARBA" id="ARBA00022448"/>
    </source>
</evidence>
<gene>
    <name evidence="7" type="primary">yusV</name>
    <name evidence="7" type="ORF">BWY41_02189</name>
</gene>
<evidence type="ECO:0000256" key="2">
    <source>
        <dbReference type="ARBA" id="ARBA00022741"/>
    </source>
</evidence>
<proteinExistence type="predicted"/>
<evidence type="ECO:0000313" key="7">
    <source>
        <dbReference type="EMBL" id="OQA54259.1"/>
    </source>
</evidence>
<sequence>MVSFSLSVKNLFFSYGDRKVLHNVNFNIQKGDFVGILGPNGSGKSTLLHLLSGLLMPDTGSIFISGKNTQELSRKNWSQEIAIVFQETNLNLDLECYDVIMMGRFPHWRRWQKENQQDIDSVLNALQITNTQQFANRPFRELSGGEKQRVMIARALAQEPNILLLDEPTSHLDILHQLDIMRILFLLQKKDITILGVFHDINLVSQFCNQVMFLKKGVIVHRGLVGKSLHAPQVEELFDVEFLEEIHPYSLRPFFMPLGIVKKIESPSASIHLICGGGSGSNFMKEFLEAGFSVSVGIVNQFDSDQEMASKLGIPVMIEKPFSPISDDNFQKAINLAAQSDYIFIAPGYWGRGNLKNLDLAISLQERGKKIFFLQDSLDRNWDYTEGLAINKLNLLAQHHAEVFSSFTELIDRIKKDCLK</sequence>
<evidence type="ECO:0000256" key="4">
    <source>
        <dbReference type="ARBA" id="ARBA00022967"/>
    </source>
</evidence>
<keyword evidence="2" id="KW-0547">Nucleotide-binding</keyword>
<dbReference type="SMART" id="SM00382">
    <property type="entry name" value="AAA"/>
    <property type="match status" value="1"/>
</dbReference>